<name>A0A0A1Z740_PSEFL</name>
<organism evidence="2 3">
    <name type="scientific">Pseudomonas fluorescens LMG 5329</name>
    <dbReference type="NCBI Taxonomy" id="1324332"/>
    <lineage>
        <taxon>Bacteria</taxon>
        <taxon>Pseudomonadati</taxon>
        <taxon>Pseudomonadota</taxon>
        <taxon>Gammaproteobacteria</taxon>
        <taxon>Pseudomonadales</taxon>
        <taxon>Pseudomonadaceae</taxon>
        <taxon>Pseudomonas</taxon>
    </lineage>
</organism>
<dbReference type="RefSeq" id="WP_038843974.1">
    <property type="nucleotide sequence ID" value="NZ_ASGY01000044.1"/>
</dbReference>
<dbReference type="PROSITE" id="PS51257">
    <property type="entry name" value="PROKAR_LIPOPROTEIN"/>
    <property type="match status" value="1"/>
</dbReference>
<dbReference type="Proteomes" id="UP000030060">
    <property type="component" value="Unassembled WGS sequence"/>
</dbReference>
<evidence type="ECO:0000313" key="2">
    <source>
        <dbReference type="EMBL" id="KGE68806.1"/>
    </source>
</evidence>
<accession>A0A0A1Z740</accession>
<feature type="chain" id="PRO_5001985649" description="ATPase" evidence="1">
    <location>
        <begin position="24"/>
        <end position="224"/>
    </location>
</feature>
<reference evidence="2 3" key="1">
    <citation type="journal article" date="2013" name="Genome Announc.">
        <title>Draft Genome Sequence of Pseudomonas fluorescens LMG 5329, a White Line-Inducing Principle-Producing Bioindicator for the Mushroom Pathogen Pseudomonas tolaasii.</title>
        <authorList>
            <person name="Ghequire M.G."/>
            <person name="Rokni-Zadeh H."/>
            <person name="Zarrineh P."/>
            <person name="De Mot R."/>
        </authorList>
    </citation>
    <scope>NUCLEOTIDE SEQUENCE [LARGE SCALE GENOMIC DNA]</scope>
    <source>
        <strain evidence="2 3">LMG 5329</strain>
    </source>
</reference>
<evidence type="ECO:0000256" key="1">
    <source>
        <dbReference type="SAM" id="SignalP"/>
    </source>
</evidence>
<dbReference type="OrthoDB" id="7009597at2"/>
<evidence type="ECO:0000313" key="3">
    <source>
        <dbReference type="Proteomes" id="UP000030060"/>
    </source>
</evidence>
<dbReference type="AlphaFoldDB" id="A0A0A1Z740"/>
<dbReference type="EMBL" id="ASGY01000044">
    <property type="protein sequence ID" value="KGE68806.1"/>
    <property type="molecule type" value="Genomic_DNA"/>
</dbReference>
<feature type="signal peptide" evidence="1">
    <location>
        <begin position="1"/>
        <end position="23"/>
    </location>
</feature>
<evidence type="ECO:0008006" key="4">
    <source>
        <dbReference type="Google" id="ProtNLM"/>
    </source>
</evidence>
<gene>
    <name evidence="2" type="ORF">K814_0106245</name>
</gene>
<sequence>MKLGTFCTLAIICVLTGCSTPVAPPAIVLPDTVLGISMNRTKEDFIPTGDQISIGVILSENTQTNLTYLRQYHNSAGTGFGKNLLVESIRDAYISTSDPHLAVDWLKASLRREFGQVKEYPDVLSLKAAKPDILVVVDFRFQLITSRNSEIKANVAAHFYDRSYNHLGTAKGSDEKILSPIWAGNKRTEEIVSDINEQKNVQISALQKFDRSLKDLLAHKSDKF</sequence>
<keyword evidence="1" id="KW-0732">Signal</keyword>
<protein>
    <recommendedName>
        <fullName evidence="4">ATPase</fullName>
    </recommendedName>
</protein>
<comment type="caution">
    <text evidence="2">The sequence shown here is derived from an EMBL/GenBank/DDBJ whole genome shotgun (WGS) entry which is preliminary data.</text>
</comment>
<proteinExistence type="predicted"/>